<feature type="domain" description="BD-FAE-like" evidence="2">
    <location>
        <begin position="57"/>
        <end position="255"/>
    </location>
</feature>
<dbReference type="Pfam" id="PF20434">
    <property type="entry name" value="BD-FAE"/>
    <property type="match status" value="1"/>
</dbReference>
<evidence type="ECO:0000313" key="4">
    <source>
        <dbReference type="Proteomes" id="UP001155241"/>
    </source>
</evidence>
<dbReference type="InterPro" id="IPR029058">
    <property type="entry name" value="AB_hydrolase_fold"/>
</dbReference>
<dbReference type="RefSeq" id="WP_252852769.1">
    <property type="nucleotide sequence ID" value="NZ_JAMXLR010000037.1"/>
</dbReference>
<dbReference type="InterPro" id="IPR049492">
    <property type="entry name" value="BD-FAE-like_dom"/>
</dbReference>
<evidence type="ECO:0000259" key="2">
    <source>
        <dbReference type="Pfam" id="PF20434"/>
    </source>
</evidence>
<dbReference type="Gene3D" id="3.40.50.1820">
    <property type="entry name" value="alpha/beta hydrolase"/>
    <property type="match status" value="1"/>
</dbReference>
<dbReference type="SUPFAM" id="SSF53474">
    <property type="entry name" value="alpha/beta-Hydrolases"/>
    <property type="match status" value="1"/>
</dbReference>
<dbReference type="GO" id="GO:0016787">
    <property type="term" value="F:hydrolase activity"/>
    <property type="evidence" value="ECO:0007669"/>
    <property type="project" value="UniProtKB-KW"/>
</dbReference>
<dbReference type="PANTHER" id="PTHR48081">
    <property type="entry name" value="AB HYDROLASE SUPERFAMILY PROTEIN C4A8.06C"/>
    <property type="match status" value="1"/>
</dbReference>
<dbReference type="Proteomes" id="UP001155241">
    <property type="component" value="Unassembled WGS sequence"/>
</dbReference>
<reference evidence="3" key="1">
    <citation type="submission" date="2022-06" db="EMBL/GenBank/DDBJ databases">
        <title>Aeoliella straminimaris, a novel planctomycete from sediments.</title>
        <authorList>
            <person name="Vitorino I.R."/>
            <person name="Lage O.M."/>
        </authorList>
    </citation>
    <scope>NUCLEOTIDE SEQUENCE</scope>
    <source>
        <strain evidence="3">ICT_H6.2</strain>
    </source>
</reference>
<dbReference type="InterPro" id="IPR050300">
    <property type="entry name" value="GDXG_lipolytic_enzyme"/>
</dbReference>
<organism evidence="3 4">
    <name type="scientific">Aeoliella straminimaris</name>
    <dbReference type="NCBI Taxonomy" id="2954799"/>
    <lineage>
        <taxon>Bacteria</taxon>
        <taxon>Pseudomonadati</taxon>
        <taxon>Planctomycetota</taxon>
        <taxon>Planctomycetia</taxon>
        <taxon>Pirellulales</taxon>
        <taxon>Lacipirellulaceae</taxon>
        <taxon>Aeoliella</taxon>
    </lineage>
</organism>
<proteinExistence type="predicted"/>
<name>A0A9X2JHH8_9BACT</name>
<protein>
    <submittedName>
        <fullName evidence="3">Alpha/beta hydrolase</fullName>
    </submittedName>
</protein>
<dbReference type="AlphaFoldDB" id="A0A9X2JHH8"/>
<comment type="caution">
    <text evidence="3">The sequence shown here is derived from an EMBL/GenBank/DDBJ whole genome shotgun (WGS) entry which is preliminary data.</text>
</comment>
<evidence type="ECO:0000313" key="3">
    <source>
        <dbReference type="EMBL" id="MCO6044653.1"/>
    </source>
</evidence>
<dbReference type="EMBL" id="JAMXLR010000037">
    <property type="protein sequence ID" value="MCO6044653.1"/>
    <property type="molecule type" value="Genomic_DNA"/>
</dbReference>
<accession>A0A9X2JHH8</accession>
<sequence length="302" mass="32806">MIRYHCSHLHILVVYVLGFAFSMSNLAKADEPTRELLWPAGAPGAKGDTPSDKPTLTFYLPPPEEATGTAIVVCPGGGYKYLAIDSTGHDIGEWLRSFGVAGIVLEYRMSGTGYMHPAPLQDAQRAIRTVRSRATELEIAPDRIGIIGFSAGGHLAATAGTHFDSGIANSDDPIERMSSRPDFMALCYPVIAFGEPFTHRGSQWNLIGKEAPSELVRSLSAEKQVKPDTPPTFLFHTDEDRGVPAENSVAFYRALRRAKVPTELHIYQKGGHGVGLAHGVPGTSAWPEALKNWLKVQGFLKE</sequence>
<gene>
    <name evidence="3" type="ORF">NG895_12115</name>
</gene>
<dbReference type="PANTHER" id="PTHR48081:SF6">
    <property type="entry name" value="PEPTIDASE S9 PROLYL OLIGOPEPTIDASE CATALYTIC DOMAIN-CONTAINING PROTEIN"/>
    <property type="match status" value="1"/>
</dbReference>
<keyword evidence="1 3" id="KW-0378">Hydrolase</keyword>
<keyword evidence="4" id="KW-1185">Reference proteome</keyword>
<evidence type="ECO:0000256" key="1">
    <source>
        <dbReference type="ARBA" id="ARBA00022801"/>
    </source>
</evidence>